<dbReference type="RefSeq" id="WP_096204279.1">
    <property type="nucleotide sequence ID" value="NZ_FZMP01000058.1"/>
</dbReference>
<evidence type="ECO:0000313" key="6">
    <source>
        <dbReference type="Proteomes" id="UP000218615"/>
    </source>
</evidence>
<dbReference type="SUPFAM" id="SSF52833">
    <property type="entry name" value="Thioredoxin-like"/>
    <property type="match status" value="1"/>
</dbReference>
<dbReference type="Gene3D" id="3.40.30.10">
    <property type="entry name" value="Glutaredoxin"/>
    <property type="match status" value="1"/>
</dbReference>
<organism evidence="5 6">
    <name type="scientific">Candidatus Methanoperedens nitratireducens</name>
    <dbReference type="NCBI Taxonomy" id="1392998"/>
    <lineage>
        <taxon>Archaea</taxon>
        <taxon>Methanobacteriati</taxon>
        <taxon>Methanobacteriota</taxon>
        <taxon>Stenosarchaea group</taxon>
        <taxon>Methanomicrobia</taxon>
        <taxon>Methanosarcinales</taxon>
        <taxon>ANME-2 cluster</taxon>
        <taxon>Candidatus Methanoperedentaceae</taxon>
        <taxon>Candidatus Methanoperedens</taxon>
    </lineage>
</organism>
<evidence type="ECO:0000256" key="3">
    <source>
        <dbReference type="ARBA" id="ARBA00022982"/>
    </source>
</evidence>
<feature type="domain" description="Thioredoxin" evidence="4">
    <location>
        <begin position="12"/>
        <end position="147"/>
    </location>
</feature>
<evidence type="ECO:0000256" key="1">
    <source>
        <dbReference type="ARBA" id="ARBA00007787"/>
    </source>
</evidence>
<dbReference type="InterPro" id="IPR036249">
    <property type="entry name" value="Thioredoxin-like_sf"/>
</dbReference>
<comment type="similarity">
    <text evidence="1">Belongs to the glutaredoxin family.</text>
</comment>
<dbReference type="EMBL" id="FZMP01000058">
    <property type="protein sequence ID" value="SNQ59995.1"/>
    <property type="molecule type" value="Genomic_DNA"/>
</dbReference>
<dbReference type="Proteomes" id="UP000218615">
    <property type="component" value="Unassembled WGS sequence"/>
</dbReference>
<dbReference type="PROSITE" id="PS51352">
    <property type="entry name" value="THIOREDOXIN_2"/>
    <property type="match status" value="1"/>
</dbReference>
<dbReference type="InterPro" id="IPR051099">
    <property type="entry name" value="AGR/TXD"/>
</dbReference>
<protein>
    <recommendedName>
        <fullName evidence="4">Thioredoxin domain-containing protein</fullName>
    </recommendedName>
</protein>
<name>A0A284VL58_9EURY</name>
<dbReference type="PANTHER" id="PTHR15337">
    <property type="entry name" value="ANTERIOR GRADIENT PROTEIN-RELATED"/>
    <property type="match status" value="1"/>
</dbReference>
<keyword evidence="6" id="KW-1185">Reference proteome</keyword>
<evidence type="ECO:0000313" key="5">
    <source>
        <dbReference type="EMBL" id="SNQ59995.1"/>
    </source>
</evidence>
<keyword evidence="2" id="KW-0732">Signal</keyword>
<dbReference type="InterPro" id="IPR012336">
    <property type="entry name" value="Thioredoxin-like_fold"/>
</dbReference>
<keyword evidence="3" id="KW-0249">Electron transport</keyword>
<dbReference type="AlphaFoldDB" id="A0A284VL58"/>
<accession>A0A284VL58</accession>
<proteinExistence type="inferred from homology"/>
<dbReference type="InterPro" id="IPR013766">
    <property type="entry name" value="Thioredoxin_domain"/>
</dbReference>
<keyword evidence="3" id="KW-0813">Transport</keyword>
<dbReference type="OrthoDB" id="35385at2157"/>
<dbReference type="GO" id="GO:0016491">
    <property type="term" value="F:oxidoreductase activity"/>
    <property type="evidence" value="ECO:0007669"/>
    <property type="project" value="UniProtKB-KW"/>
</dbReference>
<gene>
    <name evidence="5" type="ORF">MNV_1500009</name>
</gene>
<dbReference type="PANTHER" id="PTHR15337:SF11">
    <property type="entry name" value="THIOREDOXIN DOMAIN-CONTAINING PROTEIN"/>
    <property type="match status" value="1"/>
</dbReference>
<evidence type="ECO:0000259" key="4">
    <source>
        <dbReference type="PROSITE" id="PS51352"/>
    </source>
</evidence>
<sequence>MYMKKWIFVLLALIGLTSGYLYMQPDDPGAGKITLQGLNFHADLQPALLEASSQGKPVFVYFRSEYCGWCKKFEEETFTNQSVIKTLNENFILVSIDVYRQKNETRDFKVRGTPAEIFLDSNGTEIKRIPGYTETEVFLDIVNKIAKYKEA</sequence>
<dbReference type="Pfam" id="PF13098">
    <property type="entry name" value="Thioredoxin_2"/>
    <property type="match status" value="1"/>
</dbReference>
<reference evidence="6" key="1">
    <citation type="submission" date="2017-06" db="EMBL/GenBank/DDBJ databases">
        <authorList>
            <person name="Cremers G."/>
        </authorList>
    </citation>
    <scope>NUCLEOTIDE SEQUENCE [LARGE SCALE GENOMIC DNA]</scope>
</reference>
<keyword evidence="5" id="KW-0560">Oxidoreductase</keyword>
<evidence type="ECO:0000256" key="2">
    <source>
        <dbReference type="ARBA" id="ARBA00022729"/>
    </source>
</evidence>